<evidence type="ECO:0008006" key="4">
    <source>
        <dbReference type="Google" id="ProtNLM"/>
    </source>
</evidence>
<protein>
    <recommendedName>
        <fullName evidence="4">Terminase</fullName>
    </recommendedName>
</protein>
<keyword evidence="3" id="KW-1185">Reference proteome</keyword>
<dbReference type="EMBL" id="CP042306">
    <property type="protein sequence ID" value="QDZ08688.1"/>
    <property type="molecule type" value="Genomic_DNA"/>
</dbReference>
<sequence length="165" mass="18256">MSVLGGTNGCAAQLRARRPDSWTRKKRTIFLDHLEASCNIRASAWAAGMSDGAARGLRRRDPEFAAAWDEALEIGTERLRAELLSRALERRGDGETPTTAERDGIDPVPMDDAMRIRVLQACRASAEGRNGQTRVRPMRDAEDVFASIAHKLDRLEKKLRADGKA</sequence>
<accession>A0A5B8LKB2</accession>
<dbReference type="Proteomes" id="UP000315673">
    <property type="component" value="Chromosome"/>
</dbReference>
<dbReference type="KEGG" id="spai:FPZ24_15440"/>
<dbReference type="AlphaFoldDB" id="A0A5B8LKB2"/>
<dbReference type="OrthoDB" id="8480631at2"/>
<name>A0A5B8LKB2_9SPHN</name>
<dbReference type="RefSeq" id="WP_146573470.1">
    <property type="nucleotide sequence ID" value="NZ_CP042306.1"/>
</dbReference>
<feature type="compositionally biased region" description="Basic and acidic residues" evidence="1">
    <location>
        <begin position="89"/>
        <end position="105"/>
    </location>
</feature>
<gene>
    <name evidence="2" type="ORF">FPZ24_15440</name>
</gene>
<evidence type="ECO:0000313" key="2">
    <source>
        <dbReference type="EMBL" id="QDZ08688.1"/>
    </source>
</evidence>
<reference evidence="2 3" key="1">
    <citation type="submission" date="2019-07" db="EMBL/GenBank/DDBJ databases">
        <title>Full genome sequence of Sphingomonas sp. 4R-6-7(HKS19).</title>
        <authorList>
            <person name="Im W.-T."/>
        </authorList>
    </citation>
    <scope>NUCLEOTIDE SEQUENCE [LARGE SCALE GENOMIC DNA]</scope>
    <source>
        <strain evidence="2 3">HKS19</strain>
    </source>
</reference>
<feature type="region of interest" description="Disordered" evidence="1">
    <location>
        <begin position="89"/>
        <end position="108"/>
    </location>
</feature>
<evidence type="ECO:0000313" key="3">
    <source>
        <dbReference type="Proteomes" id="UP000315673"/>
    </source>
</evidence>
<organism evidence="2 3">
    <name type="scientific">Sphingomonas panacisoli</name>
    <dbReference type="NCBI Taxonomy" id="1813879"/>
    <lineage>
        <taxon>Bacteria</taxon>
        <taxon>Pseudomonadati</taxon>
        <taxon>Pseudomonadota</taxon>
        <taxon>Alphaproteobacteria</taxon>
        <taxon>Sphingomonadales</taxon>
        <taxon>Sphingomonadaceae</taxon>
        <taxon>Sphingomonas</taxon>
    </lineage>
</organism>
<evidence type="ECO:0000256" key="1">
    <source>
        <dbReference type="SAM" id="MobiDB-lite"/>
    </source>
</evidence>
<proteinExistence type="predicted"/>